<reference evidence="1" key="1">
    <citation type="submission" date="2020-11" db="EMBL/GenBank/DDBJ databases">
        <title>Chlorella ohadii genome sequencing and assembly.</title>
        <authorList>
            <person name="Murik O."/>
            <person name="Treves H."/>
            <person name="Kedem I."/>
            <person name="Shotland Y."/>
            <person name="Kaplan A."/>
        </authorList>
    </citation>
    <scope>NUCLEOTIDE SEQUENCE</scope>
    <source>
        <strain evidence="1">1</strain>
    </source>
</reference>
<organism evidence="1 2">
    <name type="scientific">Chlorella ohadii</name>
    <dbReference type="NCBI Taxonomy" id="2649997"/>
    <lineage>
        <taxon>Eukaryota</taxon>
        <taxon>Viridiplantae</taxon>
        <taxon>Chlorophyta</taxon>
        <taxon>core chlorophytes</taxon>
        <taxon>Trebouxiophyceae</taxon>
        <taxon>Chlorellales</taxon>
        <taxon>Chlorellaceae</taxon>
        <taxon>Chlorella clade</taxon>
        <taxon>Chlorella</taxon>
    </lineage>
</organism>
<evidence type="ECO:0000313" key="1">
    <source>
        <dbReference type="EMBL" id="KAI7835995.1"/>
    </source>
</evidence>
<dbReference type="EMBL" id="JADXDR010000210">
    <property type="protein sequence ID" value="KAI7835995.1"/>
    <property type="molecule type" value="Genomic_DNA"/>
</dbReference>
<comment type="caution">
    <text evidence="1">The sequence shown here is derived from an EMBL/GenBank/DDBJ whole genome shotgun (WGS) entry which is preliminary data.</text>
</comment>
<name>A0AAD5DIB8_9CHLO</name>
<dbReference type="Proteomes" id="UP001205105">
    <property type="component" value="Unassembled WGS sequence"/>
</dbReference>
<protein>
    <submittedName>
        <fullName evidence="1">Uncharacterized protein</fullName>
    </submittedName>
</protein>
<evidence type="ECO:0000313" key="2">
    <source>
        <dbReference type="Proteomes" id="UP001205105"/>
    </source>
</evidence>
<sequence length="236" mass="25796">MSTVEPIEWVNNDKKMEGTSAPLSGCQVDLLSMVAADDIMLGGEGTAEIVGVPSGGDSEGCQGGGKCMVWCQALCCMSPGCVYASIKREEKTVDYVLYKEKTKFYYCRMYSSGKLKDSDSQSTCTKKGSNLCDELAYESFKLDASSYQAVVDAGAYATCPARRSLLGVAQAKHWNRNPFRHFKMPVQIPTPKQIIRKVNLGFLPFAQFKQNIILDARNSTLAPTVQASGTCRFCQA</sequence>
<proteinExistence type="predicted"/>
<gene>
    <name evidence="1" type="ORF">COHA_010117</name>
</gene>
<keyword evidence="2" id="KW-1185">Reference proteome</keyword>
<dbReference type="AlphaFoldDB" id="A0AAD5DIB8"/>
<accession>A0AAD5DIB8</accession>